<dbReference type="KEGG" id="tva:4770342"/>
<evidence type="ECO:0000256" key="1">
    <source>
        <dbReference type="SAM" id="MobiDB-lite"/>
    </source>
</evidence>
<gene>
    <name evidence="2" type="ORF">TVAG_246120</name>
</gene>
<proteinExistence type="predicted"/>
<dbReference type="VEuPathDB" id="TrichDB:TVAG_246120"/>
<protein>
    <submittedName>
        <fullName evidence="2">Uncharacterized protein</fullName>
    </submittedName>
</protein>
<keyword evidence="3" id="KW-1185">Reference proteome</keyword>
<evidence type="ECO:0000313" key="2">
    <source>
        <dbReference type="EMBL" id="EAY12378.1"/>
    </source>
</evidence>
<dbReference type="RefSeq" id="XP_001324601.1">
    <property type="nucleotide sequence ID" value="XM_001324566.1"/>
</dbReference>
<dbReference type="VEuPathDB" id="TrichDB:TVAGG3_0862740"/>
<organism evidence="2 3">
    <name type="scientific">Trichomonas vaginalis (strain ATCC PRA-98 / G3)</name>
    <dbReference type="NCBI Taxonomy" id="412133"/>
    <lineage>
        <taxon>Eukaryota</taxon>
        <taxon>Metamonada</taxon>
        <taxon>Parabasalia</taxon>
        <taxon>Trichomonadida</taxon>
        <taxon>Trichomonadidae</taxon>
        <taxon>Trichomonas</taxon>
    </lineage>
</organism>
<name>A2E4R8_TRIV3</name>
<sequence length="72" mass="8187">MSDEEEEDPEDDFQEVEGMPGPPDPKPDLENPLYSPTHVSVYFTNDNPLVNKNKFEEIDLSPVNEQYATTSN</sequence>
<reference evidence="2" key="2">
    <citation type="journal article" date="2007" name="Science">
        <title>Draft genome sequence of the sexually transmitted pathogen Trichomonas vaginalis.</title>
        <authorList>
            <person name="Carlton J.M."/>
            <person name="Hirt R.P."/>
            <person name="Silva J.C."/>
            <person name="Delcher A.L."/>
            <person name="Schatz M."/>
            <person name="Zhao Q."/>
            <person name="Wortman J.R."/>
            <person name="Bidwell S.L."/>
            <person name="Alsmark U.C.M."/>
            <person name="Besteiro S."/>
            <person name="Sicheritz-Ponten T."/>
            <person name="Noel C.J."/>
            <person name="Dacks J.B."/>
            <person name="Foster P.G."/>
            <person name="Simillion C."/>
            <person name="Van de Peer Y."/>
            <person name="Miranda-Saavedra D."/>
            <person name="Barton G.J."/>
            <person name="Westrop G.D."/>
            <person name="Mueller S."/>
            <person name="Dessi D."/>
            <person name="Fiori P.L."/>
            <person name="Ren Q."/>
            <person name="Paulsen I."/>
            <person name="Zhang H."/>
            <person name="Bastida-Corcuera F.D."/>
            <person name="Simoes-Barbosa A."/>
            <person name="Brown M.T."/>
            <person name="Hayes R.D."/>
            <person name="Mukherjee M."/>
            <person name="Okumura C.Y."/>
            <person name="Schneider R."/>
            <person name="Smith A.J."/>
            <person name="Vanacova S."/>
            <person name="Villalvazo M."/>
            <person name="Haas B.J."/>
            <person name="Pertea M."/>
            <person name="Feldblyum T.V."/>
            <person name="Utterback T.R."/>
            <person name="Shu C.L."/>
            <person name="Osoegawa K."/>
            <person name="de Jong P.J."/>
            <person name="Hrdy I."/>
            <person name="Horvathova L."/>
            <person name="Zubacova Z."/>
            <person name="Dolezal P."/>
            <person name="Malik S.B."/>
            <person name="Logsdon J.M. Jr."/>
            <person name="Henze K."/>
            <person name="Gupta A."/>
            <person name="Wang C.C."/>
            <person name="Dunne R.L."/>
            <person name="Upcroft J.A."/>
            <person name="Upcroft P."/>
            <person name="White O."/>
            <person name="Salzberg S.L."/>
            <person name="Tang P."/>
            <person name="Chiu C.-H."/>
            <person name="Lee Y.-S."/>
            <person name="Embley T.M."/>
            <person name="Coombs G.H."/>
            <person name="Mottram J.C."/>
            <person name="Tachezy J."/>
            <person name="Fraser-Liggett C.M."/>
            <person name="Johnson P.J."/>
        </authorList>
    </citation>
    <scope>NUCLEOTIDE SEQUENCE [LARGE SCALE GENOMIC DNA]</scope>
    <source>
        <strain evidence="2">G3</strain>
    </source>
</reference>
<dbReference type="InParanoid" id="A2E4R8"/>
<dbReference type="Proteomes" id="UP000001542">
    <property type="component" value="Unassembled WGS sequence"/>
</dbReference>
<reference evidence="2" key="1">
    <citation type="submission" date="2006-10" db="EMBL/GenBank/DDBJ databases">
        <authorList>
            <person name="Amadeo P."/>
            <person name="Zhao Q."/>
            <person name="Wortman J."/>
            <person name="Fraser-Liggett C."/>
            <person name="Carlton J."/>
        </authorList>
    </citation>
    <scope>NUCLEOTIDE SEQUENCE</scope>
    <source>
        <strain evidence="2">G3</strain>
    </source>
</reference>
<feature type="compositionally biased region" description="Acidic residues" evidence="1">
    <location>
        <begin position="1"/>
        <end position="15"/>
    </location>
</feature>
<dbReference type="EMBL" id="DS113303">
    <property type="protein sequence ID" value="EAY12378.1"/>
    <property type="molecule type" value="Genomic_DNA"/>
</dbReference>
<dbReference type="AlphaFoldDB" id="A2E4R8"/>
<accession>A2E4R8</accession>
<feature type="region of interest" description="Disordered" evidence="1">
    <location>
        <begin position="1"/>
        <end position="35"/>
    </location>
</feature>
<evidence type="ECO:0000313" key="3">
    <source>
        <dbReference type="Proteomes" id="UP000001542"/>
    </source>
</evidence>